<sequence length="348" mass="35348">MLGAVMMPTGRIPLAILLAALLTVAGALAARAADDVPVGVRSFDVGVPERGAPVTVELWYPAAPGGTIEAYGASPLFVGVKAVRDAPVAAGRFPLVLLAHGGLRSNPSLAGWIAARLAGAGRIVVSVHPPALGPRQAGEAVDEFRLRPADLRAALSAAEALPEVAAHRVPGKVGAVGFFLGGTSVLALAGARFDVGHLRAACDTPARGPDCRWFAASGIDLHRAVDEAFGTDRTDPRIGAMVAVDPELMDAFDPASLAAIAVPVTLLRLAADSPSPQPALIPGAHAETIADADAFTAFGACTGRAAAILKQEGEDEAICREGARPRAVLQAEIAARIEEGLARGAGAP</sequence>
<dbReference type="AlphaFoldDB" id="A0A9X2T8X0"/>
<dbReference type="Proteomes" id="UP001151088">
    <property type="component" value="Unassembled WGS sequence"/>
</dbReference>
<keyword evidence="3" id="KW-1185">Reference proteome</keyword>
<dbReference type="Gene3D" id="3.40.50.1820">
    <property type="entry name" value="alpha/beta hydrolase"/>
    <property type="match status" value="1"/>
</dbReference>
<name>A0A9X2T8X0_9HYPH</name>
<dbReference type="InterPro" id="IPR029058">
    <property type="entry name" value="AB_hydrolase_fold"/>
</dbReference>
<gene>
    <name evidence="2" type="ORF">NVS89_21080</name>
</gene>
<evidence type="ECO:0000256" key="1">
    <source>
        <dbReference type="SAM" id="SignalP"/>
    </source>
</evidence>
<feature type="signal peptide" evidence="1">
    <location>
        <begin position="1"/>
        <end position="32"/>
    </location>
</feature>
<comment type="caution">
    <text evidence="2">The sequence shown here is derived from an EMBL/GenBank/DDBJ whole genome shotgun (WGS) entry which is preliminary data.</text>
</comment>
<dbReference type="RefSeq" id="WP_258734736.1">
    <property type="nucleotide sequence ID" value="NZ_JANTHZ010000013.1"/>
</dbReference>
<organism evidence="2 3">
    <name type="scientific">Ancylobacter mangrovi</name>
    <dbReference type="NCBI Taxonomy" id="2972472"/>
    <lineage>
        <taxon>Bacteria</taxon>
        <taxon>Pseudomonadati</taxon>
        <taxon>Pseudomonadota</taxon>
        <taxon>Alphaproteobacteria</taxon>
        <taxon>Hyphomicrobiales</taxon>
        <taxon>Xanthobacteraceae</taxon>
        <taxon>Ancylobacter</taxon>
    </lineage>
</organism>
<accession>A0A9X2T8X0</accession>
<dbReference type="EMBL" id="JANTHZ010000013">
    <property type="protein sequence ID" value="MCS0497588.1"/>
    <property type="molecule type" value="Genomic_DNA"/>
</dbReference>
<reference evidence="2" key="1">
    <citation type="submission" date="2022-08" db="EMBL/GenBank/DDBJ databases">
        <authorList>
            <person name="Li F."/>
        </authorList>
    </citation>
    <scope>NUCLEOTIDE SEQUENCE</scope>
    <source>
        <strain evidence="2">MQZ15Z-1</strain>
    </source>
</reference>
<dbReference type="PIRSF" id="PIRSF031982">
    <property type="entry name" value="UCP031982_abhydr"/>
    <property type="match status" value="1"/>
</dbReference>
<evidence type="ECO:0000313" key="3">
    <source>
        <dbReference type="Proteomes" id="UP001151088"/>
    </source>
</evidence>
<feature type="chain" id="PRO_5040906567" description="Dienelactone hydrolase" evidence="1">
    <location>
        <begin position="33"/>
        <end position="348"/>
    </location>
</feature>
<keyword evidence="1" id="KW-0732">Signal</keyword>
<proteinExistence type="predicted"/>
<evidence type="ECO:0008006" key="4">
    <source>
        <dbReference type="Google" id="ProtNLM"/>
    </source>
</evidence>
<dbReference type="SUPFAM" id="SSF53474">
    <property type="entry name" value="alpha/beta-Hydrolases"/>
    <property type="match status" value="1"/>
</dbReference>
<dbReference type="InterPro" id="IPR016986">
    <property type="entry name" value="UCP031982_abhydr"/>
</dbReference>
<evidence type="ECO:0000313" key="2">
    <source>
        <dbReference type="EMBL" id="MCS0497588.1"/>
    </source>
</evidence>
<protein>
    <recommendedName>
        <fullName evidence="4">Dienelactone hydrolase</fullName>
    </recommendedName>
</protein>